<comment type="caution">
    <text evidence="1">The sequence shown here is derived from an EMBL/GenBank/DDBJ whole genome shotgun (WGS) entry which is preliminary data.</text>
</comment>
<sequence>MEKQSEQPLTKGQLLLIHIAGLTAKGDVTQLKSALYYQQGVETLATLTNAPTQRPIFDFAPALDYSIKSHLYGYLFSRTDLLSAVDRELVTIGALSELGGVNGQLRSHLTAVKNLGFNLQHFEQVISTVSETFSQESGKNVANMLKEVK</sequence>
<reference evidence="1 2" key="1">
    <citation type="submission" date="2017-11" db="EMBL/GenBank/DDBJ databases">
        <title>Reclassification of Bisgaard taxon 5 as Caviibacterium pharyngocola gen. nov., sp. nov.</title>
        <authorList>
            <person name="Christensen H."/>
        </authorList>
    </citation>
    <scope>NUCLEOTIDE SEQUENCE [LARGE SCALE GENOMIC DNA]</scope>
    <source>
        <strain evidence="1 2">7_3</strain>
    </source>
</reference>
<evidence type="ECO:0000313" key="2">
    <source>
        <dbReference type="Proteomes" id="UP000230282"/>
    </source>
</evidence>
<dbReference type="Proteomes" id="UP000230282">
    <property type="component" value="Unassembled WGS sequence"/>
</dbReference>
<dbReference type="AlphaFoldDB" id="A0A2M8RTQ8"/>
<dbReference type="SUPFAM" id="SSF69118">
    <property type="entry name" value="AhpD-like"/>
    <property type="match status" value="1"/>
</dbReference>
<protein>
    <recommendedName>
        <fullName evidence="3">Carboxymuconolactone decarboxylase family protein</fullName>
    </recommendedName>
</protein>
<keyword evidence="2" id="KW-1185">Reference proteome</keyword>
<accession>A0A2M8RTQ8</accession>
<organism evidence="1 2">
    <name type="scientific">Caviibacterium pharyngocola</name>
    <dbReference type="NCBI Taxonomy" id="28159"/>
    <lineage>
        <taxon>Bacteria</taxon>
        <taxon>Pseudomonadati</taxon>
        <taxon>Pseudomonadota</taxon>
        <taxon>Gammaproteobacteria</taxon>
        <taxon>Pasteurellales</taxon>
        <taxon>Pasteurellaceae</taxon>
        <taxon>Caviibacterium</taxon>
    </lineage>
</organism>
<dbReference type="EMBL" id="PHGZ01000024">
    <property type="protein sequence ID" value="PJG82275.1"/>
    <property type="molecule type" value="Genomic_DNA"/>
</dbReference>
<gene>
    <name evidence="1" type="ORF">CVP04_09945</name>
</gene>
<name>A0A2M8RTQ8_9PAST</name>
<dbReference type="InterPro" id="IPR029032">
    <property type="entry name" value="AhpD-like"/>
</dbReference>
<evidence type="ECO:0008006" key="3">
    <source>
        <dbReference type="Google" id="ProtNLM"/>
    </source>
</evidence>
<dbReference type="Gene3D" id="1.20.1290.10">
    <property type="entry name" value="AhpD-like"/>
    <property type="match status" value="1"/>
</dbReference>
<proteinExistence type="predicted"/>
<evidence type="ECO:0000313" key="1">
    <source>
        <dbReference type="EMBL" id="PJG82275.1"/>
    </source>
</evidence>